<dbReference type="EMBL" id="BJZV01000002">
    <property type="protein sequence ID" value="GEP08583.1"/>
    <property type="molecule type" value="Genomic_DNA"/>
</dbReference>
<comment type="caution">
    <text evidence="1">The sequence shown here is derived from an EMBL/GenBank/DDBJ whole genome shotgun (WGS) entry which is preliminary data.</text>
</comment>
<protein>
    <submittedName>
        <fullName evidence="1">Uncharacterized protein</fullName>
    </submittedName>
</protein>
<dbReference type="RefSeq" id="WP_147044942.1">
    <property type="nucleotide sequence ID" value="NZ_BJZV01000002.1"/>
</dbReference>
<proteinExistence type="predicted"/>
<accession>A0A512JF70</accession>
<evidence type="ECO:0000313" key="2">
    <source>
        <dbReference type="Proteomes" id="UP000321750"/>
    </source>
</evidence>
<keyword evidence="2" id="KW-1185">Reference proteome</keyword>
<sequence>MTQDTFKLEELDELDQKLAIGILYSASPFDRPAGSMPPAEVRDILKRTDRLMPHLKRLWPSVEAAQQANRERMLELFGDAL</sequence>
<dbReference type="AlphaFoldDB" id="A0A512JF70"/>
<gene>
    <name evidence="1" type="ORF">MGN01_04280</name>
</gene>
<evidence type="ECO:0000313" key="1">
    <source>
        <dbReference type="EMBL" id="GEP08583.1"/>
    </source>
</evidence>
<name>A0A512JF70_9HYPH</name>
<dbReference type="Proteomes" id="UP000321750">
    <property type="component" value="Unassembled WGS sequence"/>
</dbReference>
<organism evidence="1 2">
    <name type="scientific">Methylobacterium gnaphalii</name>
    <dbReference type="NCBI Taxonomy" id="1010610"/>
    <lineage>
        <taxon>Bacteria</taxon>
        <taxon>Pseudomonadati</taxon>
        <taxon>Pseudomonadota</taxon>
        <taxon>Alphaproteobacteria</taxon>
        <taxon>Hyphomicrobiales</taxon>
        <taxon>Methylobacteriaceae</taxon>
        <taxon>Methylobacterium</taxon>
    </lineage>
</organism>
<reference evidence="1 2" key="1">
    <citation type="submission" date="2019-07" db="EMBL/GenBank/DDBJ databases">
        <title>Whole genome shotgun sequence of Methylobacterium gnaphalii NBRC 107716.</title>
        <authorList>
            <person name="Hosoyama A."/>
            <person name="Uohara A."/>
            <person name="Ohji S."/>
            <person name="Ichikawa N."/>
        </authorList>
    </citation>
    <scope>NUCLEOTIDE SEQUENCE [LARGE SCALE GENOMIC DNA]</scope>
    <source>
        <strain evidence="1 2">NBRC 107716</strain>
    </source>
</reference>